<comment type="caution">
    <text evidence="1">The sequence shown here is derived from an EMBL/GenBank/DDBJ whole genome shotgun (WGS) entry which is preliminary data.</text>
</comment>
<evidence type="ECO:0000313" key="1">
    <source>
        <dbReference type="EMBL" id="KAF2022839.1"/>
    </source>
</evidence>
<dbReference type="Proteomes" id="UP000799777">
    <property type="component" value="Unassembled WGS sequence"/>
</dbReference>
<dbReference type="EMBL" id="ML978426">
    <property type="protein sequence ID" value="KAF2022839.1"/>
    <property type="molecule type" value="Genomic_DNA"/>
</dbReference>
<name>A0A9P4GW72_9PLEO</name>
<gene>
    <name evidence="1" type="ORF">EK21DRAFT_82216</name>
</gene>
<dbReference type="AlphaFoldDB" id="A0A9P4GW72"/>
<evidence type="ECO:0000313" key="2">
    <source>
        <dbReference type="Proteomes" id="UP000799777"/>
    </source>
</evidence>
<proteinExistence type="predicted"/>
<accession>A0A9P4GW72</accession>
<organism evidence="1 2">
    <name type="scientific">Setomelanomma holmii</name>
    <dbReference type="NCBI Taxonomy" id="210430"/>
    <lineage>
        <taxon>Eukaryota</taxon>
        <taxon>Fungi</taxon>
        <taxon>Dikarya</taxon>
        <taxon>Ascomycota</taxon>
        <taxon>Pezizomycotina</taxon>
        <taxon>Dothideomycetes</taxon>
        <taxon>Pleosporomycetidae</taxon>
        <taxon>Pleosporales</taxon>
        <taxon>Pleosporineae</taxon>
        <taxon>Phaeosphaeriaceae</taxon>
        <taxon>Setomelanomma</taxon>
    </lineage>
</organism>
<reference evidence="1" key="1">
    <citation type="journal article" date="2020" name="Stud. Mycol.">
        <title>101 Dothideomycetes genomes: a test case for predicting lifestyles and emergence of pathogens.</title>
        <authorList>
            <person name="Haridas S."/>
            <person name="Albert R."/>
            <person name="Binder M."/>
            <person name="Bloem J."/>
            <person name="Labutti K."/>
            <person name="Salamov A."/>
            <person name="Andreopoulos B."/>
            <person name="Baker S."/>
            <person name="Barry K."/>
            <person name="Bills G."/>
            <person name="Bluhm B."/>
            <person name="Cannon C."/>
            <person name="Castanera R."/>
            <person name="Culley D."/>
            <person name="Daum C."/>
            <person name="Ezra D."/>
            <person name="Gonzalez J."/>
            <person name="Henrissat B."/>
            <person name="Kuo A."/>
            <person name="Liang C."/>
            <person name="Lipzen A."/>
            <person name="Lutzoni F."/>
            <person name="Magnuson J."/>
            <person name="Mondo S."/>
            <person name="Nolan M."/>
            <person name="Ohm R."/>
            <person name="Pangilinan J."/>
            <person name="Park H.-J."/>
            <person name="Ramirez L."/>
            <person name="Alfaro M."/>
            <person name="Sun H."/>
            <person name="Tritt A."/>
            <person name="Yoshinaga Y."/>
            <person name="Zwiers L.-H."/>
            <person name="Turgeon B."/>
            <person name="Goodwin S."/>
            <person name="Spatafora J."/>
            <person name="Crous P."/>
            <person name="Grigoriev I."/>
        </authorList>
    </citation>
    <scope>NUCLEOTIDE SEQUENCE</scope>
    <source>
        <strain evidence="1">CBS 110217</strain>
    </source>
</reference>
<protein>
    <submittedName>
        <fullName evidence="1">Uncharacterized protein</fullName>
    </submittedName>
</protein>
<keyword evidence="2" id="KW-1185">Reference proteome</keyword>
<sequence length="59" mass="6970">MSYIVASQYLYQLLSHIPVPDFSEMDLELAKLEEQEDAKEVEQLICQHLRLLRSSAFHY</sequence>